<dbReference type="AlphaFoldDB" id="A0AAN6QVZ9"/>
<comment type="caution">
    <text evidence="2">The sequence shown here is derived from an EMBL/GenBank/DDBJ whole genome shotgun (WGS) entry which is preliminary data.</text>
</comment>
<protein>
    <submittedName>
        <fullName evidence="2">Vacuolar protein sorting-associated protein 45</fullName>
    </submittedName>
</protein>
<evidence type="ECO:0000313" key="3">
    <source>
        <dbReference type="Proteomes" id="UP001175353"/>
    </source>
</evidence>
<dbReference type="GO" id="GO:0016192">
    <property type="term" value="P:vesicle-mediated transport"/>
    <property type="evidence" value="ECO:0007669"/>
    <property type="project" value="InterPro"/>
</dbReference>
<dbReference type="InterPro" id="IPR036045">
    <property type="entry name" value="Sec1-like_sf"/>
</dbReference>
<dbReference type="Gene3D" id="3.40.50.2060">
    <property type="match status" value="1"/>
</dbReference>
<reference evidence="2" key="1">
    <citation type="submission" date="2023-06" db="EMBL/GenBank/DDBJ databases">
        <title>Black Yeasts Isolated from many extreme environments.</title>
        <authorList>
            <person name="Coleine C."/>
            <person name="Stajich J.E."/>
            <person name="Selbmann L."/>
        </authorList>
    </citation>
    <scope>NUCLEOTIDE SEQUENCE</scope>
    <source>
        <strain evidence="2">CCFEE 5200</strain>
    </source>
</reference>
<dbReference type="EMBL" id="JAUJLE010000049">
    <property type="protein sequence ID" value="KAK0996340.1"/>
    <property type="molecule type" value="Genomic_DNA"/>
</dbReference>
<dbReference type="SUPFAM" id="SSF56815">
    <property type="entry name" value="Sec1/munc18-like (SM) proteins"/>
    <property type="match status" value="1"/>
</dbReference>
<organism evidence="2 3">
    <name type="scientific">Friedmanniomyces endolithicus</name>
    <dbReference type="NCBI Taxonomy" id="329885"/>
    <lineage>
        <taxon>Eukaryota</taxon>
        <taxon>Fungi</taxon>
        <taxon>Dikarya</taxon>
        <taxon>Ascomycota</taxon>
        <taxon>Pezizomycotina</taxon>
        <taxon>Dothideomycetes</taxon>
        <taxon>Dothideomycetidae</taxon>
        <taxon>Mycosphaerellales</taxon>
        <taxon>Teratosphaeriaceae</taxon>
        <taxon>Friedmanniomyces</taxon>
    </lineage>
</organism>
<dbReference type="Gene3D" id="1.25.40.60">
    <property type="match status" value="1"/>
</dbReference>
<dbReference type="PANTHER" id="PTHR11679">
    <property type="entry name" value="VESICLE PROTEIN SORTING-ASSOCIATED"/>
    <property type="match status" value="1"/>
</dbReference>
<dbReference type="Proteomes" id="UP001175353">
    <property type="component" value="Unassembled WGS sequence"/>
</dbReference>
<dbReference type="InterPro" id="IPR027482">
    <property type="entry name" value="Sec1-like_dom2"/>
</dbReference>
<name>A0AAN6QVZ9_9PEZI</name>
<dbReference type="PIRSF" id="PIRSF005715">
    <property type="entry name" value="VPS45_Sec1"/>
    <property type="match status" value="1"/>
</dbReference>
<proteinExistence type="inferred from homology"/>
<dbReference type="Gene3D" id="3.40.50.1910">
    <property type="match status" value="1"/>
</dbReference>
<comment type="similarity">
    <text evidence="1">Belongs to the STXBP/unc-18/SEC1 family.</text>
</comment>
<evidence type="ECO:0000256" key="1">
    <source>
        <dbReference type="ARBA" id="ARBA00009884"/>
    </source>
</evidence>
<accession>A0AAN6QVZ9</accession>
<dbReference type="InterPro" id="IPR001619">
    <property type="entry name" value="Sec1-like"/>
</dbReference>
<keyword evidence="3" id="KW-1185">Reference proteome</keyword>
<dbReference type="InterPro" id="IPR043154">
    <property type="entry name" value="Sec-1-like_dom1"/>
</dbReference>
<evidence type="ECO:0000313" key="2">
    <source>
        <dbReference type="EMBL" id="KAK0996340.1"/>
    </source>
</evidence>
<dbReference type="InterPro" id="IPR043127">
    <property type="entry name" value="Sec-1-like_dom3a"/>
</dbReference>
<sequence length="601" mass="66727">MDIFQSVSGYINKMVSTGDSTTSSGAAKMKIFLLDRDTVPIVSAATTQSALLNHSVYLTDRIENQEREKMRHLRCLAFLRPSSDSVQSLIDELREPRYGEYHIYFSNIIKKSSLERLAEADDHEVIKGIIEYFADFIVINPDLCSLTLSSRIFSSSPDAWNHDSLTRTTEGVLALLLSLKKKPLIRFEKNSALCRKLATEVRYAITQEEQLFDFRRTDTPPILLLVDRREDPVTPLLTQWTYQAMVHELLGIENGRVNLSDVQDVRPEFKDIVISQDQDPFFAKNMFLNFGDLGQNAKEYVEQFASKQAGGQKLDSIEDMKRFVEEYPEFRKLSGNVTKHVTLVTELSRRVETDHLLDVSELEQSLACNDNHNQDVKTLQQLIQNPAIPPTNKLRLVAIYALRYTNHTQNATPALLDLLAVAGNISRHRINLIPKLLTYASSIHSPAPQSGSGAPGLPDLFQPAQNIFSEARSRFNRGLKGVDNVYTQHSPHLSATLADLLKGRLSTSTYPFVDGGAGGGGGGNQTRDKPQEIVVFIVGGATYEEARCVAQVNASSPGVRVVLGGTGVLSSGGFLEMVEESVEGWEDSSAAGRLRREVGRG</sequence>
<gene>
    <name evidence="2" type="primary">VPS45_1</name>
    <name evidence="2" type="ORF">LTR91_007039</name>
</gene>
<dbReference type="Gene3D" id="3.90.830.10">
    <property type="entry name" value="Syntaxin Binding Protein 1, Chain A, domain 2"/>
    <property type="match status" value="1"/>
</dbReference>
<dbReference type="Pfam" id="PF00995">
    <property type="entry name" value="Sec1"/>
    <property type="match status" value="1"/>
</dbReference>